<keyword evidence="5" id="KW-0812">Transmembrane</keyword>
<keyword evidence="3" id="KW-0378">Hydrolase</keyword>
<protein>
    <recommendedName>
        <fullName evidence="7">Trypsin-like serine protease</fullName>
    </recommendedName>
</protein>
<dbReference type="PRINTS" id="PR00834">
    <property type="entry name" value="PROTEASES2C"/>
</dbReference>
<feature type="transmembrane region" description="Helical" evidence="5">
    <location>
        <begin position="44"/>
        <end position="64"/>
    </location>
</feature>
<comment type="similarity">
    <text evidence="1">Belongs to the peptidase S1C family.</text>
</comment>
<feature type="region of interest" description="Disordered" evidence="4">
    <location>
        <begin position="66"/>
        <end position="105"/>
    </location>
</feature>
<gene>
    <name evidence="6" type="ORF">LCGC14_0125000</name>
</gene>
<dbReference type="SUPFAM" id="SSF50494">
    <property type="entry name" value="Trypsin-like serine proteases"/>
    <property type="match status" value="1"/>
</dbReference>
<dbReference type="Pfam" id="PF13365">
    <property type="entry name" value="Trypsin_2"/>
    <property type="match status" value="1"/>
</dbReference>
<organism evidence="6">
    <name type="scientific">marine sediment metagenome</name>
    <dbReference type="NCBI Taxonomy" id="412755"/>
    <lineage>
        <taxon>unclassified sequences</taxon>
        <taxon>metagenomes</taxon>
        <taxon>ecological metagenomes</taxon>
    </lineage>
</organism>
<keyword evidence="2" id="KW-0645">Protease</keyword>
<accession>A0A0F9V647</accession>
<dbReference type="Gene3D" id="3.80.10.10">
    <property type="entry name" value="Ribonuclease Inhibitor"/>
    <property type="match status" value="1"/>
</dbReference>
<sequence>MIRYRCPRCRSVLEAESAMAGKQDKCPLCRQVSVVPSARNLRPFGIAIAGALVVLFAVGAAVPLSSDEAPDRRPGPEMPPDSRPSPLGRAGEMAGPNQAGAEQGGLSTKELFRQCSPAVVKIVSTNRQGRLLGQGSGFLVSTDGLVVTSYHVIKGCQRAVIHMTGGSGRQEMVVKGVVALDMAGDLALLRVDTGGLRVTFLELAGGPLPEVGTEVFAIGSPEGLENSFTKGIVSGHRKASRLGSHYDESMYFLQISTPISRGSSGGPLLTEDGKVVGVTSASYHEASAQNLNFAVPANRVSKLLTQRGKLQSLASAANTADTDTGNRTFNSQLSLKVYTWTLDGGTELVGATPSETLLEIPECPYWWVEPRGPVDMAKLSREIHSKRVTGLALLVATDADLAHLKGLTGSQRLYLSETDITDAGLAHLKELTGLKRLYLNRTNITDGGLRELRKALPGTDIRFP</sequence>
<comment type="caution">
    <text evidence="6">The sequence shown here is derived from an EMBL/GenBank/DDBJ whole genome shotgun (WGS) entry which is preliminary data.</text>
</comment>
<dbReference type="PANTHER" id="PTHR43343:SF3">
    <property type="entry name" value="PROTEASE DO-LIKE 8, CHLOROPLASTIC"/>
    <property type="match status" value="1"/>
</dbReference>
<dbReference type="InterPro" id="IPR009003">
    <property type="entry name" value="Peptidase_S1_PA"/>
</dbReference>
<evidence type="ECO:0000256" key="3">
    <source>
        <dbReference type="ARBA" id="ARBA00022801"/>
    </source>
</evidence>
<keyword evidence="5" id="KW-0472">Membrane</keyword>
<evidence type="ECO:0008006" key="7">
    <source>
        <dbReference type="Google" id="ProtNLM"/>
    </source>
</evidence>
<evidence type="ECO:0000256" key="4">
    <source>
        <dbReference type="SAM" id="MobiDB-lite"/>
    </source>
</evidence>
<dbReference type="AlphaFoldDB" id="A0A0F9V647"/>
<evidence type="ECO:0000313" key="6">
    <source>
        <dbReference type="EMBL" id="KKO00726.1"/>
    </source>
</evidence>
<dbReference type="SUPFAM" id="SSF52047">
    <property type="entry name" value="RNI-like"/>
    <property type="match status" value="1"/>
</dbReference>
<proteinExistence type="inferred from homology"/>
<dbReference type="EMBL" id="LAZR01000039">
    <property type="protein sequence ID" value="KKO00726.1"/>
    <property type="molecule type" value="Genomic_DNA"/>
</dbReference>
<keyword evidence="5" id="KW-1133">Transmembrane helix</keyword>
<reference evidence="6" key="1">
    <citation type="journal article" date="2015" name="Nature">
        <title>Complex archaea that bridge the gap between prokaryotes and eukaryotes.</title>
        <authorList>
            <person name="Spang A."/>
            <person name="Saw J.H."/>
            <person name="Jorgensen S.L."/>
            <person name="Zaremba-Niedzwiedzka K."/>
            <person name="Martijn J."/>
            <person name="Lind A.E."/>
            <person name="van Eijk R."/>
            <person name="Schleper C."/>
            <person name="Guy L."/>
            <person name="Ettema T.J."/>
        </authorList>
    </citation>
    <scope>NUCLEOTIDE SEQUENCE</scope>
</reference>
<dbReference type="Gene3D" id="2.40.10.10">
    <property type="entry name" value="Trypsin-like serine proteases"/>
    <property type="match status" value="2"/>
</dbReference>
<evidence type="ECO:0000256" key="5">
    <source>
        <dbReference type="SAM" id="Phobius"/>
    </source>
</evidence>
<evidence type="ECO:0000256" key="1">
    <source>
        <dbReference type="ARBA" id="ARBA00010541"/>
    </source>
</evidence>
<dbReference type="PANTHER" id="PTHR43343">
    <property type="entry name" value="PEPTIDASE S12"/>
    <property type="match status" value="1"/>
</dbReference>
<dbReference type="InterPro" id="IPR001940">
    <property type="entry name" value="Peptidase_S1C"/>
</dbReference>
<dbReference type="InterPro" id="IPR043504">
    <property type="entry name" value="Peptidase_S1_PA_chymotrypsin"/>
</dbReference>
<dbReference type="InterPro" id="IPR032675">
    <property type="entry name" value="LRR_dom_sf"/>
</dbReference>
<dbReference type="InterPro" id="IPR051201">
    <property type="entry name" value="Chloro_Bact_Ser_Proteases"/>
</dbReference>
<dbReference type="GO" id="GO:0006508">
    <property type="term" value="P:proteolysis"/>
    <property type="evidence" value="ECO:0007669"/>
    <property type="project" value="UniProtKB-KW"/>
</dbReference>
<name>A0A0F9V647_9ZZZZ</name>
<dbReference type="GO" id="GO:0004252">
    <property type="term" value="F:serine-type endopeptidase activity"/>
    <property type="evidence" value="ECO:0007669"/>
    <property type="project" value="InterPro"/>
</dbReference>
<evidence type="ECO:0000256" key="2">
    <source>
        <dbReference type="ARBA" id="ARBA00022670"/>
    </source>
</evidence>